<dbReference type="InterPro" id="IPR003439">
    <property type="entry name" value="ABC_transporter-like_ATP-bd"/>
</dbReference>
<dbReference type="SUPFAM" id="SSF52540">
    <property type="entry name" value="P-loop containing nucleoside triphosphate hydrolases"/>
    <property type="match status" value="2"/>
</dbReference>
<keyword evidence="1" id="KW-0547">Nucleotide-binding</keyword>
<dbReference type="Gene3D" id="3.40.50.300">
    <property type="entry name" value="P-loop containing nucleotide triphosphate hydrolases"/>
    <property type="match status" value="2"/>
</dbReference>
<protein>
    <submittedName>
        <fullName evidence="4">ATP-binding cassette domain-containing protein</fullName>
    </submittedName>
</protein>
<dbReference type="PANTHER" id="PTHR43790">
    <property type="entry name" value="CARBOHYDRATE TRANSPORT ATP-BINDING PROTEIN MG119-RELATED"/>
    <property type="match status" value="1"/>
</dbReference>
<gene>
    <name evidence="4" type="ORF">GOB93_14805</name>
</gene>
<dbReference type="InterPro" id="IPR003593">
    <property type="entry name" value="AAA+_ATPase"/>
</dbReference>
<accession>A0ABX0JSW9</accession>
<comment type="caution">
    <text evidence="4">The sequence shown here is derived from an EMBL/GenBank/DDBJ whole genome shotgun (WGS) entry which is preliminary data.</text>
</comment>
<proteinExistence type="predicted"/>
<dbReference type="CDD" id="cd03215">
    <property type="entry name" value="ABC_Carb_Monos_II"/>
    <property type="match status" value="1"/>
</dbReference>
<evidence type="ECO:0000256" key="2">
    <source>
        <dbReference type="ARBA" id="ARBA00022840"/>
    </source>
</evidence>
<dbReference type="GO" id="GO:0005524">
    <property type="term" value="F:ATP binding"/>
    <property type="evidence" value="ECO:0007669"/>
    <property type="project" value="UniProtKB-KW"/>
</dbReference>
<dbReference type="InterPro" id="IPR017871">
    <property type="entry name" value="ABC_transporter-like_CS"/>
</dbReference>
<dbReference type="InterPro" id="IPR050107">
    <property type="entry name" value="ABC_carbohydrate_import_ATPase"/>
</dbReference>
<dbReference type="EMBL" id="WOTB01000022">
    <property type="protein sequence ID" value="NHN85902.1"/>
    <property type="molecule type" value="Genomic_DNA"/>
</dbReference>
<dbReference type="PROSITE" id="PS00211">
    <property type="entry name" value="ABC_TRANSPORTER_1"/>
    <property type="match status" value="1"/>
</dbReference>
<keyword evidence="2 4" id="KW-0067">ATP-binding</keyword>
<dbReference type="Proteomes" id="UP000635278">
    <property type="component" value="Unassembled WGS sequence"/>
</dbReference>
<reference evidence="4 5" key="1">
    <citation type="journal article" date="2020" name="Int. J. Syst. Evol. Microbiol.">
        <title>Novel acetic acid bacteria from cider fermentations: Acetobacter conturbans sp. nov. and Acetobacter fallax sp. nov.</title>
        <authorList>
            <person name="Sombolestani A.S."/>
            <person name="Cleenwerck I."/>
            <person name="Cnockaert M."/>
            <person name="Borremans W."/>
            <person name="Wieme A.D."/>
            <person name="De Vuyst L."/>
            <person name="Vandamme P."/>
        </authorList>
    </citation>
    <scope>NUCLEOTIDE SEQUENCE [LARGE SCALE GENOMIC DNA]</scope>
    <source>
        <strain evidence="4 5">LMG 30640</strain>
    </source>
</reference>
<dbReference type="PANTHER" id="PTHR43790:SF4">
    <property type="entry name" value="GUANOSINE IMPORT ATP-BINDING PROTEIN NUPO"/>
    <property type="match status" value="1"/>
</dbReference>
<evidence type="ECO:0000259" key="3">
    <source>
        <dbReference type="PROSITE" id="PS50893"/>
    </source>
</evidence>
<dbReference type="RefSeq" id="WP_173584292.1">
    <property type="nucleotide sequence ID" value="NZ_WOTB01000022.1"/>
</dbReference>
<feature type="domain" description="ABC transporter" evidence="3">
    <location>
        <begin position="270"/>
        <end position="513"/>
    </location>
</feature>
<evidence type="ECO:0000313" key="4">
    <source>
        <dbReference type="EMBL" id="NHN85902.1"/>
    </source>
</evidence>
<evidence type="ECO:0000313" key="5">
    <source>
        <dbReference type="Proteomes" id="UP000635278"/>
    </source>
</evidence>
<dbReference type="SMART" id="SM00382">
    <property type="entry name" value="AAA"/>
    <property type="match status" value="1"/>
</dbReference>
<feature type="domain" description="ABC transporter" evidence="3">
    <location>
        <begin position="14"/>
        <end position="248"/>
    </location>
</feature>
<dbReference type="PROSITE" id="PS50893">
    <property type="entry name" value="ABC_TRANSPORTER_2"/>
    <property type="match status" value="2"/>
</dbReference>
<dbReference type="CDD" id="cd03216">
    <property type="entry name" value="ABC_Carb_Monos_I"/>
    <property type="match status" value="1"/>
</dbReference>
<dbReference type="InterPro" id="IPR027417">
    <property type="entry name" value="P-loop_NTPase"/>
</dbReference>
<sequence length="524" mass="56096">MTPPPVAPGTPPVLQLVGISKYFPGVIANEDVSLDVRSGEILALLGENGAGKSTLMNVVTGIYQADAGEMILDGYGARFSSPQEAIRARIGMVHQHFKLVPAFTVAENIHLGWADTPRNASPAILEARTRELSERFGFPVNPAARVEDLSAGEQQRVEILRVLARKARLLILDEPTAVLTPAEARDLFRALRAFRAEGNAVIIISHKLDEVMEISDRVTILRGGQKIGTWDTADCSPRMLAATMVGREIVRQNLLLRADGAAPRGTEAELSLRGVSVRDERGVETLADITLDIFGGEILGVAGVAGNGQRELTEVLTGLTIPTRGQVLLGGRSAEPGAAAFARHGVGHIPQDRLHSALAPSLGISDNMALREYGMPPIGGNGLYHADAALSLAREIADIAEVTIPDFAMPVRNLSGGNQQRLVARREIRIASRVLVAAYPSRGLDIGAIATMHRYFAELRDRGVGIVIVSEDLEELLNLSDRIGVLCHGRLMAVLDSAEADIERIGLLMGGRTDLPETGAETKI</sequence>
<organism evidence="4 5">
    <name type="scientific">Acetobacter musti</name>
    <dbReference type="NCBI Taxonomy" id="864732"/>
    <lineage>
        <taxon>Bacteria</taxon>
        <taxon>Pseudomonadati</taxon>
        <taxon>Pseudomonadota</taxon>
        <taxon>Alphaproteobacteria</taxon>
        <taxon>Acetobacterales</taxon>
        <taxon>Acetobacteraceae</taxon>
        <taxon>Acetobacter</taxon>
    </lineage>
</organism>
<dbReference type="Pfam" id="PF00005">
    <property type="entry name" value="ABC_tran"/>
    <property type="match status" value="2"/>
</dbReference>
<evidence type="ECO:0000256" key="1">
    <source>
        <dbReference type="ARBA" id="ARBA00022741"/>
    </source>
</evidence>
<keyword evidence="5" id="KW-1185">Reference proteome</keyword>
<name>A0ABX0JSW9_9PROT</name>